<feature type="domain" description="ARB-07466-like C-terminal" evidence="3">
    <location>
        <begin position="204"/>
        <end position="312"/>
    </location>
</feature>
<keyword evidence="5" id="KW-1185">Reference proteome</keyword>
<protein>
    <recommendedName>
        <fullName evidence="3">ARB-07466-like C-terminal domain-containing protein</fullName>
    </recommendedName>
</protein>
<reference evidence="4 5" key="1">
    <citation type="submission" date="2020-03" db="EMBL/GenBank/DDBJ databases">
        <title>Whole genome shotgun sequence of Phytohabitans houttuyneae NBRC 108639.</title>
        <authorList>
            <person name="Komaki H."/>
            <person name="Tamura T."/>
        </authorList>
    </citation>
    <scope>NUCLEOTIDE SEQUENCE [LARGE SCALE GENOMIC DNA]</scope>
    <source>
        <strain evidence="4 5">NBRC 108639</strain>
    </source>
</reference>
<gene>
    <name evidence="4" type="ORF">Phou_032720</name>
</gene>
<dbReference type="EMBL" id="BLPF01000001">
    <property type="protein sequence ID" value="GFJ79092.1"/>
    <property type="molecule type" value="Genomic_DNA"/>
</dbReference>
<evidence type="ECO:0000256" key="2">
    <source>
        <dbReference type="SAM" id="SignalP"/>
    </source>
</evidence>
<evidence type="ECO:0000313" key="4">
    <source>
        <dbReference type="EMBL" id="GFJ79092.1"/>
    </source>
</evidence>
<comment type="caution">
    <text evidence="4">The sequence shown here is derived from an EMBL/GenBank/DDBJ whole genome shotgun (WGS) entry which is preliminary data.</text>
</comment>
<feature type="chain" id="PRO_5028928545" description="ARB-07466-like C-terminal domain-containing protein" evidence="2">
    <location>
        <begin position="18"/>
        <end position="320"/>
    </location>
</feature>
<organism evidence="4 5">
    <name type="scientific">Phytohabitans houttuyneae</name>
    <dbReference type="NCBI Taxonomy" id="1076126"/>
    <lineage>
        <taxon>Bacteria</taxon>
        <taxon>Bacillati</taxon>
        <taxon>Actinomycetota</taxon>
        <taxon>Actinomycetes</taxon>
        <taxon>Micromonosporales</taxon>
        <taxon>Micromonosporaceae</taxon>
    </lineage>
</organism>
<evidence type="ECO:0000256" key="1">
    <source>
        <dbReference type="SAM" id="Coils"/>
    </source>
</evidence>
<dbReference type="InterPro" id="IPR058593">
    <property type="entry name" value="ARB_07466-like_C"/>
</dbReference>
<accession>A0A6V8K1U0</accession>
<feature type="coiled-coil region" evidence="1">
    <location>
        <begin position="48"/>
        <end position="82"/>
    </location>
</feature>
<reference evidence="4 5" key="2">
    <citation type="submission" date="2020-03" db="EMBL/GenBank/DDBJ databases">
        <authorList>
            <person name="Ichikawa N."/>
            <person name="Kimura A."/>
            <person name="Kitahashi Y."/>
            <person name="Uohara A."/>
        </authorList>
    </citation>
    <scope>NUCLEOTIDE SEQUENCE [LARGE SCALE GENOMIC DNA]</scope>
    <source>
        <strain evidence="4 5">NBRC 108639</strain>
    </source>
</reference>
<feature type="coiled-coil region" evidence="1">
    <location>
        <begin position="122"/>
        <end position="163"/>
    </location>
</feature>
<evidence type="ECO:0000259" key="3">
    <source>
        <dbReference type="Pfam" id="PF26571"/>
    </source>
</evidence>
<dbReference type="Gene3D" id="6.10.250.3150">
    <property type="match status" value="1"/>
</dbReference>
<keyword evidence="1" id="KW-0175">Coiled coil</keyword>
<feature type="signal peptide" evidence="2">
    <location>
        <begin position="1"/>
        <end position="17"/>
    </location>
</feature>
<name>A0A6V8K1U0_9ACTN</name>
<dbReference type="Pfam" id="PF26571">
    <property type="entry name" value="VldE"/>
    <property type="match status" value="1"/>
</dbReference>
<dbReference type="AlphaFoldDB" id="A0A6V8K1U0"/>
<sequence length="320" mass="34335">MLLGLVLACVAAGPALAAPNTDDEGASKTLRAQLSAANKGHIEAKAKLANSKKRQLELKVQLKKVEDDLALITNEVAVLAAESYRVGRLTPINLMLNSASPNEFLQRAAGLELLAQRDGTAMRRLEEAREEVARTKAAIDNEIREQTKQVAIMAAKKKDLEKALGIGTAGGFVDANSPLAKPAPRNSDGSWPSERCIVDDPTTSGCITARTLHAYNQARAAGFTYHTSCKRTGGGGEHPLGRACDFSSAKSTFRNSDATGAEKAYGDRLASFFVKNADRLGVLYVIWYRQIWSPSSGWRAYSGSGSAAARHTNHVHLSMI</sequence>
<dbReference type="Proteomes" id="UP000482800">
    <property type="component" value="Unassembled WGS sequence"/>
</dbReference>
<evidence type="ECO:0000313" key="5">
    <source>
        <dbReference type="Proteomes" id="UP000482800"/>
    </source>
</evidence>
<proteinExistence type="predicted"/>
<keyword evidence="2" id="KW-0732">Signal</keyword>